<reference evidence="2" key="1">
    <citation type="submission" date="2023-01" db="EMBL/GenBank/DDBJ databases">
        <title>Metagenome sequencing of chrysophaentin producing Chrysophaeum taylorii.</title>
        <authorList>
            <person name="Davison J."/>
            <person name="Bewley C."/>
        </authorList>
    </citation>
    <scope>NUCLEOTIDE SEQUENCE</scope>
    <source>
        <strain evidence="2">NIES-1699</strain>
    </source>
</reference>
<dbReference type="GO" id="GO:0005778">
    <property type="term" value="C:peroxisomal membrane"/>
    <property type="evidence" value="ECO:0007669"/>
    <property type="project" value="TreeGrafter"/>
</dbReference>
<dbReference type="InterPro" id="IPR038322">
    <property type="entry name" value="Pex19_C_sf"/>
</dbReference>
<keyword evidence="3" id="KW-1185">Reference proteome</keyword>
<dbReference type="Pfam" id="PF04614">
    <property type="entry name" value="Pex19"/>
    <property type="match status" value="1"/>
</dbReference>
<dbReference type="AlphaFoldDB" id="A0AAD7XQN8"/>
<name>A0AAD7XQN8_9STRA</name>
<dbReference type="InterPro" id="IPR006708">
    <property type="entry name" value="Pex19"/>
</dbReference>
<dbReference type="Proteomes" id="UP001230188">
    <property type="component" value="Unassembled WGS sequence"/>
</dbReference>
<dbReference type="GO" id="GO:0033328">
    <property type="term" value="F:peroxisome membrane targeting sequence binding"/>
    <property type="evidence" value="ECO:0007669"/>
    <property type="project" value="TreeGrafter"/>
</dbReference>
<proteinExistence type="predicted"/>
<dbReference type="Gene3D" id="1.20.120.900">
    <property type="entry name" value="Pex19, mPTS binding domain"/>
    <property type="match status" value="1"/>
</dbReference>
<protein>
    <recommendedName>
        <fullName evidence="4">Peroxin-19</fullName>
    </recommendedName>
</protein>
<gene>
    <name evidence="2" type="ORF">CTAYLR_001163</name>
</gene>
<dbReference type="GO" id="GO:0045046">
    <property type="term" value="P:protein import into peroxisome membrane"/>
    <property type="evidence" value="ECO:0007669"/>
    <property type="project" value="TreeGrafter"/>
</dbReference>
<feature type="region of interest" description="Disordered" evidence="1">
    <location>
        <begin position="1"/>
        <end position="20"/>
    </location>
</feature>
<sequence>MASSSSSSLEGRAAAMSAAEEEVDKILKEAVDEFEAEEGLAQKSKSGRVDRRLAEEMKGDALGVMEKLVDNLRNPAFASTLASTLQALSGTSAGARTTSEAVRDDEVDLDRAMATTMESFATHAADMEGMDSAQFASSGETMMTNMIAEFEKLGRKEDFDQAVENMMRQLLARDLMYEPMKLVCEEYPVWLAEHREGLTSAEYVQYGTQYQYFQRIVAVYEHEPENFPRLVELLQDLQEYGQPPAEIIKQLAPGLEFSKDGLPIMNMGDNVFPDAAAAANPRSFFSFGGNGGVPMPDESAVGCGVS</sequence>
<dbReference type="EMBL" id="JAQMWT010000009">
    <property type="protein sequence ID" value="KAJ8614234.1"/>
    <property type="molecule type" value="Genomic_DNA"/>
</dbReference>
<evidence type="ECO:0000313" key="3">
    <source>
        <dbReference type="Proteomes" id="UP001230188"/>
    </source>
</evidence>
<dbReference type="PANTHER" id="PTHR12774">
    <property type="entry name" value="PEROXISOMAL BIOGENESIS FACTOR 19"/>
    <property type="match status" value="1"/>
</dbReference>
<dbReference type="PANTHER" id="PTHR12774:SF2">
    <property type="entry name" value="PEROXISOMAL BIOGENESIS FACTOR 19"/>
    <property type="match status" value="1"/>
</dbReference>
<evidence type="ECO:0008006" key="4">
    <source>
        <dbReference type="Google" id="ProtNLM"/>
    </source>
</evidence>
<evidence type="ECO:0000256" key="1">
    <source>
        <dbReference type="SAM" id="MobiDB-lite"/>
    </source>
</evidence>
<organism evidence="2 3">
    <name type="scientific">Chrysophaeum taylorii</name>
    <dbReference type="NCBI Taxonomy" id="2483200"/>
    <lineage>
        <taxon>Eukaryota</taxon>
        <taxon>Sar</taxon>
        <taxon>Stramenopiles</taxon>
        <taxon>Ochrophyta</taxon>
        <taxon>Pelagophyceae</taxon>
        <taxon>Pelagomonadales</taxon>
        <taxon>Pelagomonadaceae</taxon>
        <taxon>Chrysophaeum</taxon>
    </lineage>
</organism>
<comment type="caution">
    <text evidence="2">The sequence shown here is derived from an EMBL/GenBank/DDBJ whole genome shotgun (WGS) entry which is preliminary data.</text>
</comment>
<evidence type="ECO:0000313" key="2">
    <source>
        <dbReference type="EMBL" id="KAJ8614234.1"/>
    </source>
</evidence>
<accession>A0AAD7XQN8</accession>